<accession>A0ABD2QJ49</accession>
<comment type="subcellular location">
    <subcellularLocation>
        <location evidence="1">Cytoplasm</location>
    </subcellularLocation>
</comment>
<feature type="domain" description="C3H1-type" evidence="10">
    <location>
        <begin position="216"/>
        <end position="250"/>
    </location>
</feature>
<feature type="compositionally biased region" description="Low complexity" evidence="9">
    <location>
        <begin position="299"/>
        <end position="309"/>
    </location>
</feature>
<evidence type="ECO:0000256" key="4">
    <source>
        <dbReference type="ARBA" id="ARBA00022723"/>
    </source>
</evidence>
<feature type="zinc finger region" description="C3H1-type" evidence="8">
    <location>
        <begin position="258"/>
        <end position="286"/>
    </location>
</feature>
<dbReference type="Pfam" id="PF23261">
    <property type="entry name" value="zf-CCCH_11"/>
    <property type="match status" value="1"/>
</dbReference>
<feature type="compositionally biased region" description="Polar residues" evidence="9">
    <location>
        <begin position="640"/>
        <end position="660"/>
    </location>
</feature>
<feature type="zinc finger region" description="C3H1-type" evidence="8">
    <location>
        <begin position="216"/>
        <end position="250"/>
    </location>
</feature>
<feature type="domain" description="C3H1-type" evidence="10">
    <location>
        <begin position="258"/>
        <end position="286"/>
    </location>
</feature>
<evidence type="ECO:0000313" key="11">
    <source>
        <dbReference type="EMBL" id="KAL3319534.1"/>
    </source>
</evidence>
<name>A0ABD2QJ49_9PLAT</name>
<dbReference type="InterPro" id="IPR045234">
    <property type="entry name" value="Unkempt-like"/>
</dbReference>
<feature type="region of interest" description="Disordered" evidence="9">
    <location>
        <begin position="296"/>
        <end position="322"/>
    </location>
</feature>
<proteinExistence type="inferred from homology"/>
<dbReference type="AlphaFoldDB" id="A0ABD2QJ49"/>
<dbReference type="InterPro" id="IPR036855">
    <property type="entry name" value="Znf_CCCH_sf"/>
</dbReference>
<dbReference type="Pfam" id="PF25427">
    <property type="entry name" value="zf-CCCH_UNK"/>
    <property type="match status" value="1"/>
</dbReference>
<sequence>MVLVNKAVNCAFRYLNEFRTTQCSLFLEQQCQFHRPYTCFYWHFPNQKRRQPIKRADGTFNYNPDVYCDKYDENSGTCPNGEDCPYAHRNAGDTERRYHPRYFKTGCCIYETTDNGSCVKNGLHCAFAHGPDDVRTPVYDIREVQDSSLRYTVNLPASLEKERVLAEDPKWNDMFHVLSCYKTELCKKPPRMCRQGYSCPFFHNGKDKRRAPDKFRYKSTPCPNVRPVDEWLDSALCEHGDNCLFCHTRTEQQFHPEIYNSSKCNDVINSGYCPRGPFCAFAHVDAEMNIGREYLQTKQQQQQQQQQQQVGKTGLSSPGGMRDAQQMAAIRLALMAHQQNSSEGKRLADQLLKSTGMSPQAVEDLAMMCLNSENTFFPQSTQLSSASSARPTNLMMNKQEVQHFLSQQMRRNHSGLSPVSVHSPAGQPPQGYPMKGARTHSGGSNASTSGKGSSVSSNAGPSKSVASTSRIKSSGGPVPMPAWPRAPAPLMESSLTKNSPVGLMIDTDFREPRRPSEVINAEQEEMVLNYLNACLTPTALLHSVENPLKTEEEILKREQLMNAAFRLLSIGDTKFNHGDSPSMEEHLWGSGGHLADSFSFTGNVGSNRTSGVFDEAGSYFTLNEFEHGDGMRGSNYVSRAPQLSPTASSVESGPVGSSTEPVAIPERRAGNFGPIGSGSTRSLGLRPNSMAETQAGKVLTSLCVLLTE</sequence>
<feature type="compositionally biased region" description="Low complexity" evidence="9">
    <location>
        <begin position="441"/>
        <end position="460"/>
    </location>
</feature>
<evidence type="ECO:0000313" key="12">
    <source>
        <dbReference type="Proteomes" id="UP001626550"/>
    </source>
</evidence>
<keyword evidence="12" id="KW-1185">Reference proteome</keyword>
<dbReference type="InterPro" id="IPR040594">
    <property type="entry name" value="UNK_Znf_1"/>
</dbReference>
<feature type="compositionally biased region" description="Pro residues" evidence="9">
    <location>
        <begin position="478"/>
        <end position="487"/>
    </location>
</feature>
<keyword evidence="7 8" id="KW-0862">Zinc</keyword>
<dbReference type="PANTHER" id="PTHR14493:SF50">
    <property type="entry name" value="RING FINGER PROTEIN UNKEMPT"/>
    <property type="match status" value="1"/>
</dbReference>
<feature type="region of interest" description="Disordered" evidence="9">
    <location>
        <begin position="411"/>
        <end position="496"/>
    </location>
</feature>
<evidence type="ECO:0000256" key="8">
    <source>
        <dbReference type="PROSITE-ProRule" id="PRU00723"/>
    </source>
</evidence>
<dbReference type="Gene3D" id="4.10.1000.10">
    <property type="entry name" value="Zinc finger, CCCH-type"/>
    <property type="match status" value="1"/>
</dbReference>
<evidence type="ECO:0000256" key="1">
    <source>
        <dbReference type="ARBA" id="ARBA00004496"/>
    </source>
</evidence>
<feature type="domain" description="C3H1-type" evidence="10">
    <location>
        <begin position="62"/>
        <end position="91"/>
    </location>
</feature>
<evidence type="ECO:0000256" key="7">
    <source>
        <dbReference type="ARBA" id="ARBA00022833"/>
    </source>
</evidence>
<comment type="similarity">
    <text evidence="2">Belongs to the unkempt family.</text>
</comment>
<dbReference type="EMBL" id="JBJKFK010000127">
    <property type="protein sequence ID" value="KAL3319534.1"/>
    <property type="molecule type" value="Genomic_DNA"/>
</dbReference>
<evidence type="ECO:0000256" key="6">
    <source>
        <dbReference type="ARBA" id="ARBA00022771"/>
    </source>
</evidence>
<dbReference type="GO" id="GO:0005737">
    <property type="term" value="C:cytoplasm"/>
    <property type="evidence" value="ECO:0007669"/>
    <property type="project" value="UniProtKB-SubCell"/>
</dbReference>
<protein>
    <recommendedName>
        <fullName evidence="10">C3H1-type domain-containing protein</fullName>
    </recommendedName>
</protein>
<dbReference type="InterPro" id="IPR000571">
    <property type="entry name" value="Znf_CCCH"/>
</dbReference>
<evidence type="ECO:0000256" key="9">
    <source>
        <dbReference type="SAM" id="MobiDB-lite"/>
    </source>
</evidence>
<dbReference type="Proteomes" id="UP001626550">
    <property type="component" value="Unassembled WGS sequence"/>
</dbReference>
<dbReference type="PANTHER" id="PTHR14493">
    <property type="entry name" value="UNKEMPT FAMILY MEMBER"/>
    <property type="match status" value="1"/>
</dbReference>
<keyword evidence="6 8" id="KW-0863">Zinc-finger</keyword>
<keyword evidence="4 8" id="KW-0479">Metal-binding</keyword>
<reference evidence="11 12" key="1">
    <citation type="submission" date="2024-11" db="EMBL/GenBank/DDBJ databases">
        <title>Adaptive evolution of stress response genes in parasites aligns with host niche diversity.</title>
        <authorList>
            <person name="Hahn C."/>
            <person name="Resl P."/>
        </authorList>
    </citation>
    <scope>NUCLEOTIDE SEQUENCE [LARGE SCALE GENOMIC DNA]</scope>
    <source>
        <strain evidence="11">EGGRZ-B1_66</strain>
        <tissue evidence="11">Body</tissue>
    </source>
</reference>
<gene>
    <name evidence="11" type="ORF">Ciccas_001790</name>
</gene>
<evidence type="ECO:0000256" key="3">
    <source>
        <dbReference type="ARBA" id="ARBA00022490"/>
    </source>
</evidence>
<dbReference type="PROSITE" id="PS50103">
    <property type="entry name" value="ZF_C3H1"/>
    <property type="match status" value="3"/>
</dbReference>
<dbReference type="Pfam" id="PF23035">
    <property type="entry name" value="zf-CCCH_UNK-like_4th"/>
    <property type="match status" value="1"/>
</dbReference>
<comment type="caution">
    <text evidence="11">The sequence shown here is derived from an EMBL/GenBank/DDBJ whole genome shotgun (WGS) entry which is preliminary data.</text>
</comment>
<feature type="zinc finger region" description="C3H1-type" evidence="8">
    <location>
        <begin position="62"/>
        <end position="91"/>
    </location>
</feature>
<evidence type="ECO:0000256" key="5">
    <source>
        <dbReference type="ARBA" id="ARBA00022737"/>
    </source>
</evidence>
<dbReference type="Pfam" id="PF00642">
    <property type="entry name" value="zf-CCCH"/>
    <property type="match status" value="1"/>
</dbReference>
<dbReference type="Pfam" id="PF18384">
    <property type="entry name" value="zf_CCCH_5"/>
    <property type="match status" value="1"/>
</dbReference>
<dbReference type="InterPro" id="IPR057296">
    <property type="entry name" value="UNK_Znf_5"/>
</dbReference>
<evidence type="ECO:0000259" key="10">
    <source>
        <dbReference type="PROSITE" id="PS50103"/>
    </source>
</evidence>
<dbReference type="InterPro" id="IPR057295">
    <property type="entry name" value="UNK_Znf_4"/>
</dbReference>
<organism evidence="11 12">
    <name type="scientific">Cichlidogyrus casuarinus</name>
    <dbReference type="NCBI Taxonomy" id="1844966"/>
    <lineage>
        <taxon>Eukaryota</taxon>
        <taxon>Metazoa</taxon>
        <taxon>Spiralia</taxon>
        <taxon>Lophotrochozoa</taxon>
        <taxon>Platyhelminthes</taxon>
        <taxon>Monogenea</taxon>
        <taxon>Monopisthocotylea</taxon>
        <taxon>Dactylogyridea</taxon>
        <taxon>Ancyrocephalidae</taxon>
        <taxon>Cichlidogyrus</taxon>
    </lineage>
</organism>
<keyword evidence="3" id="KW-0963">Cytoplasm</keyword>
<keyword evidence="5" id="KW-0677">Repeat</keyword>
<feature type="region of interest" description="Disordered" evidence="9">
    <location>
        <begin position="640"/>
        <end position="681"/>
    </location>
</feature>
<dbReference type="SMART" id="SM00356">
    <property type="entry name" value="ZnF_C3H1"/>
    <property type="match status" value="5"/>
</dbReference>
<evidence type="ECO:0000256" key="2">
    <source>
        <dbReference type="ARBA" id="ARBA00008808"/>
    </source>
</evidence>
<dbReference type="SUPFAM" id="SSF90229">
    <property type="entry name" value="CCCH zinc finger"/>
    <property type="match status" value="1"/>
</dbReference>
<dbReference type="GO" id="GO:0008270">
    <property type="term" value="F:zinc ion binding"/>
    <property type="evidence" value="ECO:0007669"/>
    <property type="project" value="UniProtKB-KW"/>
</dbReference>